<feature type="transmembrane region" description="Helical" evidence="1">
    <location>
        <begin position="6"/>
        <end position="24"/>
    </location>
</feature>
<keyword evidence="1" id="KW-1133">Transmembrane helix</keyword>
<evidence type="ECO:0000313" key="3">
    <source>
        <dbReference type="Proteomes" id="UP001444625"/>
    </source>
</evidence>
<dbReference type="RefSeq" id="WP_345824085.1">
    <property type="nucleotide sequence ID" value="NZ_JBDIML010000001.1"/>
</dbReference>
<keyword evidence="1" id="KW-0472">Membrane</keyword>
<name>A0ABU9XEE0_9BACI</name>
<feature type="transmembrane region" description="Helical" evidence="1">
    <location>
        <begin position="31"/>
        <end position="51"/>
    </location>
</feature>
<reference evidence="2 3" key="1">
    <citation type="submission" date="2024-05" db="EMBL/GenBank/DDBJ databases">
        <authorList>
            <person name="Haq I."/>
            <person name="Ullah Z."/>
            <person name="Ahmad R."/>
            <person name="Li M."/>
            <person name="Tong Y."/>
        </authorList>
    </citation>
    <scope>NUCLEOTIDE SEQUENCE [LARGE SCALE GENOMIC DNA]</scope>
    <source>
        <strain evidence="2 3">16A2E</strain>
    </source>
</reference>
<evidence type="ECO:0000256" key="1">
    <source>
        <dbReference type="SAM" id="Phobius"/>
    </source>
</evidence>
<keyword evidence="3" id="KW-1185">Reference proteome</keyword>
<sequence length="52" mass="5888">MKLLIWAVMLIMFTYTIGFSITLWKEKSRAGSIIVLIIALAIAVSPFFTVLR</sequence>
<proteinExistence type="predicted"/>
<evidence type="ECO:0000313" key="2">
    <source>
        <dbReference type="EMBL" id="MEN2766640.1"/>
    </source>
</evidence>
<protein>
    <submittedName>
        <fullName evidence="2">Uncharacterized protein</fullName>
    </submittedName>
</protein>
<organism evidence="2 3">
    <name type="scientific">Ornithinibacillus xuwenensis</name>
    <dbReference type="NCBI Taxonomy" id="3144668"/>
    <lineage>
        <taxon>Bacteria</taxon>
        <taxon>Bacillati</taxon>
        <taxon>Bacillota</taxon>
        <taxon>Bacilli</taxon>
        <taxon>Bacillales</taxon>
        <taxon>Bacillaceae</taxon>
        <taxon>Ornithinibacillus</taxon>
    </lineage>
</organism>
<dbReference type="Proteomes" id="UP001444625">
    <property type="component" value="Unassembled WGS sequence"/>
</dbReference>
<keyword evidence="1" id="KW-0812">Transmembrane</keyword>
<gene>
    <name evidence="2" type="ORF">ABC228_05515</name>
</gene>
<comment type="caution">
    <text evidence="2">The sequence shown here is derived from an EMBL/GenBank/DDBJ whole genome shotgun (WGS) entry which is preliminary data.</text>
</comment>
<dbReference type="EMBL" id="JBDIML010000001">
    <property type="protein sequence ID" value="MEN2766640.1"/>
    <property type="molecule type" value="Genomic_DNA"/>
</dbReference>
<accession>A0ABU9XEE0</accession>